<dbReference type="GO" id="GO:0005085">
    <property type="term" value="F:guanyl-nucleotide exchange factor activity"/>
    <property type="evidence" value="ECO:0007669"/>
    <property type="project" value="TreeGrafter"/>
</dbReference>
<reference evidence="4" key="2">
    <citation type="submission" date="2023-05" db="EMBL/GenBank/DDBJ databases">
        <authorList>
            <consortium name="Lawrence Berkeley National Laboratory"/>
            <person name="Steindorff A."/>
            <person name="Hensen N."/>
            <person name="Bonometti L."/>
            <person name="Westerberg I."/>
            <person name="Brannstrom I.O."/>
            <person name="Guillou S."/>
            <person name="Cros-Aarteil S."/>
            <person name="Calhoun S."/>
            <person name="Haridas S."/>
            <person name="Kuo A."/>
            <person name="Mondo S."/>
            <person name="Pangilinan J."/>
            <person name="Riley R."/>
            <person name="Labutti K."/>
            <person name="Andreopoulos B."/>
            <person name="Lipzen A."/>
            <person name="Chen C."/>
            <person name="Yanf M."/>
            <person name="Daum C."/>
            <person name="Ng V."/>
            <person name="Clum A."/>
            <person name="Ohm R."/>
            <person name="Martin F."/>
            <person name="Silar P."/>
            <person name="Natvig D."/>
            <person name="Lalanne C."/>
            <person name="Gautier V."/>
            <person name="Ament-Velasquez S.L."/>
            <person name="Kruys A."/>
            <person name="Hutchinson M.I."/>
            <person name="Powell A.J."/>
            <person name="Barry K."/>
            <person name="Miller A.N."/>
            <person name="Grigoriev I.V."/>
            <person name="Debuchy R."/>
            <person name="Gladieux P."/>
            <person name="Thoren M.H."/>
            <person name="Johannesson H."/>
        </authorList>
    </citation>
    <scope>NUCLEOTIDE SEQUENCE</scope>
    <source>
        <strain evidence="4">CBS 315.58</strain>
    </source>
</reference>
<evidence type="ECO:0008006" key="6">
    <source>
        <dbReference type="Google" id="ProtNLM"/>
    </source>
</evidence>
<keyword evidence="3" id="KW-0653">Protein transport</keyword>
<gene>
    <name evidence="4" type="ORF">QBC40DRAFT_346190</name>
</gene>
<dbReference type="EMBL" id="MU863888">
    <property type="protein sequence ID" value="KAK4203587.1"/>
    <property type="molecule type" value="Genomic_DNA"/>
</dbReference>
<dbReference type="Gene3D" id="3.40.1000.10">
    <property type="entry name" value="Mog1/PsbP, alpha/beta/alpha sandwich"/>
    <property type="match status" value="1"/>
</dbReference>
<dbReference type="Pfam" id="PF04603">
    <property type="entry name" value="Mog1"/>
    <property type="match status" value="1"/>
</dbReference>
<evidence type="ECO:0000313" key="4">
    <source>
        <dbReference type="EMBL" id="KAK4203587.1"/>
    </source>
</evidence>
<organism evidence="4 5">
    <name type="scientific">Triangularia verruculosa</name>
    <dbReference type="NCBI Taxonomy" id="2587418"/>
    <lineage>
        <taxon>Eukaryota</taxon>
        <taxon>Fungi</taxon>
        <taxon>Dikarya</taxon>
        <taxon>Ascomycota</taxon>
        <taxon>Pezizomycotina</taxon>
        <taxon>Sordariomycetes</taxon>
        <taxon>Sordariomycetidae</taxon>
        <taxon>Sordariales</taxon>
        <taxon>Podosporaceae</taxon>
        <taxon>Triangularia</taxon>
    </lineage>
</organism>
<dbReference type="Proteomes" id="UP001303160">
    <property type="component" value="Unassembled WGS sequence"/>
</dbReference>
<comment type="caution">
    <text evidence="4">The sequence shown here is derived from an EMBL/GenBank/DDBJ whole genome shotgun (WGS) entry which is preliminary data.</text>
</comment>
<dbReference type="InterPro" id="IPR016123">
    <property type="entry name" value="Mog1/PsbP_a/b/a-sand"/>
</dbReference>
<dbReference type="GO" id="GO:0031267">
    <property type="term" value="F:small GTPase binding"/>
    <property type="evidence" value="ECO:0007669"/>
    <property type="project" value="TreeGrafter"/>
</dbReference>
<comment type="similarity">
    <text evidence="1">Belongs to the MOG1 family.</text>
</comment>
<dbReference type="SUPFAM" id="SSF55724">
    <property type="entry name" value="Mog1p/PsbP-like"/>
    <property type="match status" value="1"/>
</dbReference>
<dbReference type="GO" id="GO:0005634">
    <property type="term" value="C:nucleus"/>
    <property type="evidence" value="ECO:0007669"/>
    <property type="project" value="TreeGrafter"/>
</dbReference>
<sequence length="202" mass="22753">MSRHYQPTPLFGGALTVDLPSNFADVSKLRQVPDNQEVYIDKDGFTSIIVDIIERVHTTADDSLERDAKALTTHLEELVGVEDAAETVQVWNTTETQISHLSEDIPAYTLIATQTHKQREGERERQGAPDFTALILTLIRLEKEQTDILVTINVPHIKGEYDEEEIDLAMGKQGELIGDAVEYASRIWESFDVKDWGLFGEI</sequence>
<evidence type="ECO:0000313" key="5">
    <source>
        <dbReference type="Proteomes" id="UP001303160"/>
    </source>
</evidence>
<dbReference type="PANTHER" id="PTHR15837:SF0">
    <property type="entry name" value="RAN GUANINE NUCLEOTIDE RELEASE FACTOR"/>
    <property type="match status" value="1"/>
</dbReference>
<evidence type="ECO:0000256" key="2">
    <source>
        <dbReference type="ARBA" id="ARBA00022448"/>
    </source>
</evidence>
<keyword evidence="2" id="KW-0813">Transport</keyword>
<protein>
    <recommendedName>
        <fullName evidence="6">Ran guanine nucleotide release factor</fullName>
    </recommendedName>
</protein>
<dbReference type="GO" id="GO:0006606">
    <property type="term" value="P:protein import into nucleus"/>
    <property type="evidence" value="ECO:0007669"/>
    <property type="project" value="TreeGrafter"/>
</dbReference>
<dbReference type="InterPro" id="IPR007681">
    <property type="entry name" value="Mog1"/>
</dbReference>
<name>A0AAN7AYW5_9PEZI</name>
<dbReference type="AlphaFoldDB" id="A0AAN7AYW5"/>
<evidence type="ECO:0000256" key="3">
    <source>
        <dbReference type="ARBA" id="ARBA00022927"/>
    </source>
</evidence>
<reference evidence="4" key="1">
    <citation type="journal article" date="2023" name="Mol. Phylogenet. Evol.">
        <title>Genome-scale phylogeny and comparative genomics of the fungal order Sordariales.</title>
        <authorList>
            <person name="Hensen N."/>
            <person name="Bonometti L."/>
            <person name="Westerberg I."/>
            <person name="Brannstrom I.O."/>
            <person name="Guillou S."/>
            <person name="Cros-Aarteil S."/>
            <person name="Calhoun S."/>
            <person name="Haridas S."/>
            <person name="Kuo A."/>
            <person name="Mondo S."/>
            <person name="Pangilinan J."/>
            <person name="Riley R."/>
            <person name="LaButti K."/>
            <person name="Andreopoulos B."/>
            <person name="Lipzen A."/>
            <person name="Chen C."/>
            <person name="Yan M."/>
            <person name="Daum C."/>
            <person name="Ng V."/>
            <person name="Clum A."/>
            <person name="Steindorff A."/>
            <person name="Ohm R.A."/>
            <person name="Martin F."/>
            <person name="Silar P."/>
            <person name="Natvig D.O."/>
            <person name="Lalanne C."/>
            <person name="Gautier V."/>
            <person name="Ament-Velasquez S.L."/>
            <person name="Kruys A."/>
            <person name="Hutchinson M.I."/>
            <person name="Powell A.J."/>
            <person name="Barry K."/>
            <person name="Miller A.N."/>
            <person name="Grigoriev I.V."/>
            <person name="Debuchy R."/>
            <person name="Gladieux P."/>
            <person name="Hiltunen Thoren M."/>
            <person name="Johannesson H."/>
        </authorList>
    </citation>
    <scope>NUCLEOTIDE SEQUENCE</scope>
    <source>
        <strain evidence="4">CBS 315.58</strain>
    </source>
</reference>
<dbReference type="PANTHER" id="PTHR15837">
    <property type="entry name" value="RAN GUANINE NUCLEOTIDE RELEASE FACTOR"/>
    <property type="match status" value="1"/>
</dbReference>
<accession>A0AAN7AYW5</accession>
<keyword evidence="5" id="KW-1185">Reference proteome</keyword>
<evidence type="ECO:0000256" key="1">
    <source>
        <dbReference type="ARBA" id="ARBA00010307"/>
    </source>
</evidence>
<proteinExistence type="inferred from homology"/>